<keyword evidence="2" id="KW-0489">Methyltransferase</keyword>
<evidence type="ECO:0000313" key="3">
    <source>
        <dbReference type="Proteomes" id="UP000319771"/>
    </source>
</evidence>
<dbReference type="Gene3D" id="3.40.50.150">
    <property type="entry name" value="Vaccinia Virus protein VP39"/>
    <property type="match status" value="1"/>
</dbReference>
<dbReference type="InterPro" id="IPR050229">
    <property type="entry name" value="GlpE_sulfurtransferase"/>
</dbReference>
<evidence type="ECO:0000313" key="2">
    <source>
        <dbReference type="EMBL" id="TMQ74093.1"/>
    </source>
</evidence>
<dbReference type="PROSITE" id="PS50206">
    <property type="entry name" value="RHODANESE_3"/>
    <property type="match status" value="1"/>
</dbReference>
<dbReference type="InterPro" id="IPR036873">
    <property type="entry name" value="Rhodanese-like_dom_sf"/>
</dbReference>
<dbReference type="CDD" id="cd00158">
    <property type="entry name" value="RHOD"/>
    <property type="match status" value="1"/>
</dbReference>
<dbReference type="GO" id="GO:0008168">
    <property type="term" value="F:methyltransferase activity"/>
    <property type="evidence" value="ECO:0007669"/>
    <property type="project" value="UniProtKB-KW"/>
</dbReference>
<dbReference type="Gene3D" id="3.40.250.10">
    <property type="entry name" value="Rhodanese-like domain"/>
    <property type="match status" value="1"/>
</dbReference>
<dbReference type="SUPFAM" id="SSF52821">
    <property type="entry name" value="Rhodanese/Cell cycle control phosphatase"/>
    <property type="match status" value="1"/>
</dbReference>
<reference evidence="2 3" key="1">
    <citation type="journal article" date="2019" name="Nat. Microbiol.">
        <title>Mediterranean grassland soil C-N compound turnover is dependent on rainfall and depth, and is mediated by genomically divergent microorganisms.</title>
        <authorList>
            <person name="Diamond S."/>
            <person name="Andeer P.F."/>
            <person name="Li Z."/>
            <person name="Crits-Christoph A."/>
            <person name="Burstein D."/>
            <person name="Anantharaman K."/>
            <person name="Lane K.R."/>
            <person name="Thomas B.C."/>
            <person name="Pan C."/>
            <person name="Northen T.R."/>
            <person name="Banfield J.F."/>
        </authorList>
    </citation>
    <scope>NUCLEOTIDE SEQUENCE [LARGE SCALE GENOMIC DNA]</scope>
    <source>
        <strain evidence="2">WS_11</strain>
    </source>
</reference>
<dbReference type="Pfam" id="PF13649">
    <property type="entry name" value="Methyltransf_25"/>
    <property type="match status" value="1"/>
</dbReference>
<evidence type="ECO:0000259" key="1">
    <source>
        <dbReference type="PROSITE" id="PS50206"/>
    </source>
</evidence>
<dbReference type="PANTHER" id="PTHR43031:SF1">
    <property type="entry name" value="PYRIDINE NUCLEOTIDE-DISULPHIDE OXIDOREDUCTASE"/>
    <property type="match status" value="1"/>
</dbReference>
<comment type="caution">
    <text evidence="2">The sequence shown here is derived from an EMBL/GenBank/DDBJ whole genome shotgun (WGS) entry which is preliminary data.</text>
</comment>
<name>A0A538UE00_UNCEI</name>
<dbReference type="SMART" id="SM00450">
    <property type="entry name" value="RHOD"/>
    <property type="match status" value="1"/>
</dbReference>
<keyword evidence="2" id="KW-0808">Transferase</keyword>
<dbReference type="GO" id="GO:0032259">
    <property type="term" value="P:methylation"/>
    <property type="evidence" value="ECO:0007669"/>
    <property type="project" value="UniProtKB-KW"/>
</dbReference>
<protein>
    <submittedName>
        <fullName evidence="2">Methyltransferase domain-containing protein</fullName>
    </submittedName>
</protein>
<sequence length="281" mass="30083">MPAVDPARLTSLGADHAILDVRAEAEFSAGHLAGAGNLPVAEFAARRTELPPREAALVVVAATGGEAEAAAAALAALGYRRVDWLDAALAAVPGGLAERTPAVRLWRPAPFLMEVLPHIRAGGAGARRALDLAAGAGREAVFLAMNGFDVEALDDDPEILARAEALAARCGVRLRTQARDLERRDPGLGEGCYDLITVFRFLHRPLFPHIERALAPGGWLVYETFRRGQERFGRPTHPRFLLDAGELSSAFPNLAVERYAESDPEGGPITARLLARRPVSR</sequence>
<organism evidence="2 3">
    <name type="scientific">Eiseniibacteriota bacterium</name>
    <dbReference type="NCBI Taxonomy" id="2212470"/>
    <lineage>
        <taxon>Bacteria</taxon>
        <taxon>Candidatus Eiseniibacteriota</taxon>
    </lineage>
</organism>
<dbReference type="SUPFAM" id="SSF53335">
    <property type="entry name" value="S-adenosyl-L-methionine-dependent methyltransferases"/>
    <property type="match status" value="1"/>
</dbReference>
<feature type="domain" description="Rhodanese" evidence="1">
    <location>
        <begin position="12"/>
        <end position="97"/>
    </location>
</feature>
<dbReference type="EMBL" id="VBPB01000015">
    <property type="protein sequence ID" value="TMQ74093.1"/>
    <property type="molecule type" value="Genomic_DNA"/>
</dbReference>
<dbReference type="Pfam" id="PF00581">
    <property type="entry name" value="Rhodanese"/>
    <property type="match status" value="1"/>
</dbReference>
<dbReference type="Proteomes" id="UP000319771">
    <property type="component" value="Unassembled WGS sequence"/>
</dbReference>
<dbReference type="AlphaFoldDB" id="A0A538UE00"/>
<gene>
    <name evidence="2" type="ORF">E6K81_01385</name>
</gene>
<accession>A0A538UE00</accession>
<proteinExistence type="predicted"/>
<dbReference type="InterPro" id="IPR041698">
    <property type="entry name" value="Methyltransf_25"/>
</dbReference>
<dbReference type="PANTHER" id="PTHR43031">
    <property type="entry name" value="FAD-DEPENDENT OXIDOREDUCTASE"/>
    <property type="match status" value="1"/>
</dbReference>
<dbReference type="InterPro" id="IPR001763">
    <property type="entry name" value="Rhodanese-like_dom"/>
</dbReference>
<dbReference type="InterPro" id="IPR029063">
    <property type="entry name" value="SAM-dependent_MTases_sf"/>
</dbReference>